<dbReference type="AlphaFoldDB" id="A0A5J4VIA3"/>
<evidence type="ECO:0000313" key="2">
    <source>
        <dbReference type="Proteomes" id="UP000324800"/>
    </source>
</evidence>
<gene>
    <name evidence="1" type="ORF">EZS28_022220</name>
</gene>
<evidence type="ECO:0000313" key="1">
    <source>
        <dbReference type="EMBL" id="KAA6382255.1"/>
    </source>
</evidence>
<accession>A0A5J4VIA3</accession>
<protein>
    <submittedName>
        <fullName evidence="1">Uncharacterized protein</fullName>
    </submittedName>
</protein>
<sequence length="163" mass="17807">MCKTGKYQDGGEADNFTLCQSASQNGSKIRAILTDIASSIFISGSSIFDECKTTGQGGGMYINANQSKIINIQSVLLEKWEAIQGEEVISTLLVNGGTLTIEGLTKFTTCNTTGDIEAIEDLGICAEYANISDAMNKFRIIGIVKFIHCESAFIQRRRDLYQR</sequence>
<organism evidence="1 2">
    <name type="scientific">Streblomastix strix</name>
    <dbReference type="NCBI Taxonomy" id="222440"/>
    <lineage>
        <taxon>Eukaryota</taxon>
        <taxon>Metamonada</taxon>
        <taxon>Preaxostyla</taxon>
        <taxon>Oxymonadida</taxon>
        <taxon>Streblomastigidae</taxon>
        <taxon>Streblomastix</taxon>
    </lineage>
</organism>
<proteinExistence type="predicted"/>
<dbReference type="EMBL" id="SNRW01006886">
    <property type="protein sequence ID" value="KAA6382255.1"/>
    <property type="molecule type" value="Genomic_DNA"/>
</dbReference>
<reference evidence="1 2" key="1">
    <citation type="submission" date="2019-03" db="EMBL/GenBank/DDBJ databases">
        <title>Single cell metagenomics reveals metabolic interactions within the superorganism composed of flagellate Streblomastix strix and complex community of Bacteroidetes bacteria on its surface.</title>
        <authorList>
            <person name="Treitli S.C."/>
            <person name="Kolisko M."/>
            <person name="Husnik F."/>
            <person name="Keeling P."/>
            <person name="Hampl V."/>
        </authorList>
    </citation>
    <scope>NUCLEOTIDE SEQUENCE [LARGE SCALE GENOMIC DNA]</scope>
    <source>
        <strain evidence="1">ST1C</strain>
    </source>
</reference>
<comment type="caution">
    <text evidence="1">The sequence shown here is derived from an EMBL/GenBank/DDBJ whole genome shotgun (WGS) entry which is preliminary data.</text>
</comment>
<dbReference type="Proteomes" id="UP000324800">
    <property type="component" value="Unassembled WGS sequence"/>
</dbReference>
<name>A0A5J4VIA3_9EUKA</name>